<dbReference type="GO" id="GO:0005634">
    <property type="term" value="C:nucleus"/>
    <property type="evidence" value="ECO:0007669"/>
    <property type="project" value="UniProtKB-SubCell"/>
</dbReference>
<feature type="compositionally biased region" description="Low complexity" evidence="3">
    <location>
        <begin position="1074"/>
        <end position="1092"/>
    </location>
</feature>
<organism evidence="4 5">
    <name type="scientific">Naegleria fowleri</name>
    <name type="common">Brain eating amoeba</name>
    <dbReference type="NCBI Taxonomy" id="5763"/>
    <lineage>
        <taxon>Eukaryota</taxon>
        <taxon>Discoba</taxon>
        <taxon>Heterolobosea</taxon>
        <taxon>Tetramitia</taxon>
        <taxon>Eutetramitia</taxon>
        <taxon>Vahlkampfiidae</taxon>
        <taxon>Naegleria</taxon>
    </lineage>
</organism>
<dbReference type="OMA" id="SMWELPY"/>
<dbReference type="SMART" id="SM00541">
    <property type="entry name" value="FYRN"/>
    <property type="match status" value="1"/>
</dbReference>
<keyword evidence="2" id="KW-0539">Nucleus</keyword>
<feature type="compositionally biased region" description="Low complexity" evidence="3">
    <location>
        <begin position="861"/>
        <end position="878"/>
    </location>
</feature>
<dbReference type="SMART" id="SM00542">
    <property type="entry name" value="FYRC"/>
    <property type="match status" value="1"/>
</dbReference>
<protein>
    <recommendedName>
        <fullName evidence="6">FYR N-terminal domain-containing protein</fullName>
    </recommendedName>
</protein>
<feature type="compositionally biased region" description="Low complexity" evidence="3">
    <location>
        <begin position="1170"/>
        <end position="1179"/>
    </location>
</feature>
<dbReference type="InterPro" id="IPR003888">
    <property type="entry name" value="FYrich_N"/>
</dbReference>
<feature type="region of interest" description="Disordered" evidence="3">
    <location>
        <begin position="703"/>
        <end position="722"/>
    </location>
</feature>
<dbReference type="PROSITE" id="PS51542">
    <property type="entry name" value="FYRN"/>
    <property type="match status" value="1"/>
</dbReference>
<comment type="subcellular location">
    <subcellularLocation>
        <location evidence="1">Nucleus</location>
    </subcellularLocation>
</comment>
<dbReference type="PROSITE" id="PS51543">
    <property type="entry name" value="FYRC"/>
    <property type="match status" value="1"/>
</dbReference>
<reference evidence="4 5" key="1">
    <citation type="journal article" date="2019" name="Sci. Rep.">
        <title>Nanopore sequencing improves the draft genome of the human pathogenic amoeba Naegleria fowleri.</title>
        <authorList>
            <person name="Liechti N."/>
            <person name="Schurch N."/>
            <person name="Bruggmann R."/>
            <person name="Wittwer M."/>
        </authorList>
    </citation>
    <scope>NUCLEOTIDE SEQUENCE [LARGE SCALE GENOMIC DNA]</scope>
    <source>
        <strain evidence="4 5">ATCC 30894</strain>
    </source>
</reference>
<name>A0A6A5C4M2_NAEFO</name>
<keyword evidence="5" id="KW-1185">Reference proteome</keyword>
<feature type="region of interest" description="Disordered" evidence="3">
    <location>
        <begin position="1015"/>
        <end position="1043"/>
    </location>
</feature>
<feature type="region of interest" description="Disordered" evidence="3">
    <location>
        <begin position="1133"/>
        <end position="1192"/>
    </location>
</feature>
<feature type="region of interest" description="Disordered" evidence="3">
    <location>
        <begin position="1"/>
        <end position="134"/>
    </location>
</feature>
<feature type="compositionally biased region" description="Low complexity" evidence="3">
    <location>
        <begin position="1133"/>
        <end position="1160"/>
    </location>
</feature>
<feature type="compositionally biased region" description="Acidic residues" evidence="3">
    <location>
        <begin position="1"/>
        <end position="21"/>
    </location>
</feature>
<evidence type="ECO:0000256" key="1">
    <source>
        <dbReference type="ARBA" id="ARBA00004123"/>
    </source>
</evidence>
<feature type="compositionally biased region" description="Acidic residues" evidence="3">
    <location>
        <begin position="339"/>
        <end position="351"/>
    </location>
</feature>
<feature type="region of interest" description="Disordered" evidence="3">
    <location>
        <begin position="775"/>
        <end position="880"/>
    </location>
</feature>
<accession>A0A6A5C4M2</accession>
<dbReference type="PANTHER" id="PTHR22715">
    <property type="entry name" value="TRANSFORMING GROWTH FACTOR BETA REGULATED GENE 1"/>
    <property type="match status" value="1"/>
</dbReference>
<sequence>MMMEDDPSEFSNEEENMDDEDFSLRIANESETDKSGASADEVVKPQKKQKSTKKRKSSSTKRKSKKSDTKEVKVTIKLGDMDTTVASSSISKGENDDENDEASEEPTQQKKKRRARKPKNTMVVDPNIPPDAQLPVKFGTSQVVSLGRIEYNNPNYHNDRYIFPIGYKAEKNYMSYKNPGAKAIYTCEILEGDDAPIFKITPSDDTISYTSSTPSGAWSAVIKTVQESRNKSMKTCTVSGPEYYGLSNSKVRHLIELLPNAEKCTQYKRKFVNPEEDNESQSTKKRGRKKKEEKTEDSLTTKRKRSSKNVHDLDGESEKENEELKTKKKKSNQIKSEETENEEEEESDEEPSNVLIFKDPLFTDEGIPDAVSKIYREGLPFLRKYQHTNYTDNITTFDGHNELIYLKYNCYTQSEVQEFVKDCSNAVKQAQLELLPEETSRKKDADKEKLQVEKYEKSETRTPKEILNSMWELPYVFTSLEFLRPVLKIAEFDYDEFEDALLHPELCNGLMADLIIRLIKGPALDRKSHALLDPASIRWKTVLKNKIDTLQPNYRLWQVSPLLLTTYDEISPQWRLIILKALLDWKFDTNQRVIDYSRNHYGLGMLFEPIAKEKGVKYWYFGDHIGRLYIEHPPSSKSNGSWELKCSSVEEFEKFLEELKSKNESSEEKASLVEYIETVIRNLKNNEDTRKIEQKRQDRENMLVRRAREREEEDRELQKQHELETKALLEEIEHEKEEAPLADQSAAEGSEANDVHTTKLRSGRAVKNINFSVFGEEEDGEGGDEKRSLRPRRRKSYKESAEDDEKRNKDDEEFVLDENEDDDEEEYENEDDDDEDFSSEEEEYVDKKKRTSSKSNKAVSQPSMQQQTQQLKKPTSQQNNLRMQVNNVSGVHLSGIGMNMMQTSMNPMALNAQRNAANQNSKRGQQPPIMSPNRQMPQNNVNNMLRAQQLNQLQRQLQSGAITPQQLLQLQQKQGQQPGYQIPNQLPQQQAQQPLLGLTQQQLAFLMKSIQEYQQRNAGSIPPSVPNNNPTQTNGPVGIPQSNPFVSALQLRKMISDNQSADGNGSASIQRPGLPQQPIQPTSQPLTPQQQASQQNLILQLLQQRQGIANNQAANMTNLQQQPPLNILAQSLLSQQQRQQQMPTMPIPLQQPQMPVQPLQPIQPPPQPQQQPTQQSQQSDLDDLFFGEDSFT</sequence>
<dbReference type="Gene3D" id="3.30.160.360">
    <property type="match status" value="1"/>
</dbReference>
<dbReference type="InterPro" id="IPR040092">
    <property type="entry name" value="TBRG1"/>
</dbReference>
<evidence type="ECO:0000256" key="2">
    <source>
        <dbReference type="ARBA" id="ARBA00023242"/>
    </source>
</evidence>
<dbReference type="InterPro" id="IPR003889">
    <property type="entry name" value="FYrich_C"/>
</dbReference>
<feature type="compositionally biased region" description="Basic and acidic residues" evidence="3">
    <location>
        <begin position="309"/>
        <end position="325"/>
    </location>
</feature>
<evidence type="ECO:0000313" key="5">
    <source>
        <dbReference type="Proteomes" id="UP000444721"/>
    </source>
</evidence>
<feature type="compositionally biased region" description="Basic residues" evidence="3">
    <location>
        <begin position="109"/>
        <end position="119"/>
    </location>
</feature>
<feature type="region of interest" description="Disordered" evidence="3">
    <location>
        <begin position="736"/>
        <end position="759"/>
    </location>
</feature>
<evidence type="ECO:0008006" key="6">
    <source>
        <dbReference type="Google" id="ProtNLM"/>
    </source>
</evidence>
<dbReference type="GO" id="GO:0051726">
    <property type="term" value="P:regulation of cell cycle"/>
    <property type="evidence" value="ECO:0007669"/>
    <property type="project" value="TreeGrafter"/>
</dbReference>
<dbReference type="VEuPathDB" id="AmoebaDB:NfTy_036800"/>
<feature type="compositionally biased region" description="Acidic residues" evidence="3">
    <location>
        <begin position="95"/>
        <end position="104"/>
    </location>
</feature>
<feature type="compositionally biased region" description="Polar residues" evidence="3">
    <location>
        <begin position="1026"/>
        <end position="1043"/>
    </location>
</feature>
<gene>
    <name evidence="4" type="ORF">FDP41_013303</name>
</gene>
<evidence type="ECO:0000313" key="4">
    <source>
        <dbReference type="EMBL" id="KAF0980820.1"/>
    </source>
</evidence>
<feature type="region of interest" description="Disordered" evidence="3">
    <location>
        <begin position="914"/>
        <end position="933"/>
    </location>
</feature>
<feature type="compositionally biased region" description="Basic and acidic residues" evidence="3">
    <location>
        <begin position="290"/>
        <end position="300"/>
    </location>
</feature>
<dbReference type="EMBL" id="VFQX01000017">
    <property type="protein sequence ID" value="KAF0980820.1"/>
    <property type="molecule type" value="Genomic_DNA"/>
</dbReference>
<feature type="compositionally biased region" description="Basic and acidic residues" evidence="3">
    <location>
        <begin position="797"/>
        <end position="810"/>
    </location>
</feature>
<dbReference type="Pfam" id="PF05965">
    <property type="entry name" value="FYRC"/>
    <property type="match status" value="1"/>
</dbReference>
<proteinExistence type="predicted"/>
<dbReference type="RefSeq" id="XP_044565533.1">
    <property type="nucleotide sequence ID" value="XM_044703919.1"/>
</dbReference>
<dbReference type="VEuPathDB" id="AmoebaDB:FDP41_013303"/>
<feature type="compositionally biased region" description="Basic residues" evidence="3">
    <location>
        <begin position="45"/>
        <end position="65"/>
    </location>
</feature>
<dbReference type="Proteomes" id="UP000444721">
    <property type="component" value="Unassembled WGS sequence"/>
</dbReference>
<dbReference type="Pfam" id="PF05964">
    <property type="entry name" value="FYRN"/>
    <property type="match status" value="1"/>
</dbReference>
<comment type="caution">
    <text evidence="4">The sequence shown here is derived from an EMBL/GenBank/DDBJ whole genome shotgun (WGS) entry which is preliminary data.</text>
</comment>
<feature type="compositionally biased region" description="Acidic residues" evidence="3">
    <location>
        <begin position="1180"/>
        <end position="1192"/>
    </location>
</feature>
<feature type="compositionally biased region" description="Acidic residues" evidence="3">
    <location>
        <begin position="811"/>
        <end position="844"/>
    </location>
</feature>
<feature type="region of interest" description="Disordered" evidence="3">
    <location>
        <begin position="270"/>
        <end position="356"/>
    </location>
</feature>
<dbReference type="PANTHER" id="PTHR22715:SF0">
    <property type="entry name" value="TRANSFORMING GROWTH FACTOR BETA REGULATOR 1"/>
    <property type="match status" value="1"/>
</dbReference>
<feature type="region of interest" description="Disordered" evidence="3">
    <location>
        <begin position="1058"/>
        <end position="1092"/>
    </location>
</feature>
<dbReference type="AlphaFoldDB" id="A0A6A5C4M2"/>
<dbReference type="GeneID" id="68120518"/>
<dbReference type="OrthoDB" id="285793at2759"/>
<dbReference type="VEuPathDB" id="AmoebaDB:NF0038000"/>
<evidence type="ECO:0000256" key="3">
    <source>
        <dbReference type="SAM" id="MobiDB-lite"/>
    </source>
</evidence>
<feature type="compositionally biased region" description="Polar residues" evidence="3">
    <location>
        <begin position="1058"/>
        <end position="1069"/>
    </location>
</feature>